<sequence length="119" mass="12832">MEVNEPALVARCDALRQPVTDLTLSGIRAVMDPKAVPRAMAAINQVSAVLAEGTTGIDSPRYLSWHATASETLRKMMEALEAGDGAASWKLFTDRETLFTDRETGFNELGAACQGCEGW</sequence>
<reference evidence="1" key="1">
    <citation type="journal article" date="2014" name="Int. J. Syst. Evol. Microbiol.">
        <title>Complete genome sequence of Corynebacterium casei LMG S-19264T (=DSM 44701T), isolated from a smear-ripened cheese.</title>
        <authorList>
            <consortium name="US DOE Joint Genome Institute (JGI-PGF)"/>
            <person name="Walter F."/>
            <person name="Albersmeier A."/>
            <person name="Kalinowski J."/>
            <person name="Ruckert C."/>
        </authorList>
    </citation>
    <scope>NUCLEOTIDE SEQUENCE</scope>
    <source>
        <strain evidence="1">VKM Ac-1020</strain>
    </source>
</reference>
<accession>A0A9W6H4V9</accession>
<gene>
    <name evidence="1" type="ORF">GCM10017576_21740</name>
</gene>
<dbReference type="RefSeq" id="WP_271173741.1">
    <property type="nucleotide sequence ID" value="NZ_BSEJ01000010.1"/>
</dbReference>
<proteinExistence type="predicted"/>
<dbReference type="AlphaFoldDB" id="A0A9W6H4V9"/>
<evidence type="ECO:0000313" key="2">
    <source>
        <dbReference type="Proteomes" id="UP001142462"/>
    </source>
</evidence>
<comment type="caution">
    <text evidence="1">The sequence shown here is derived from an EMBL/GenBank/DDBJ whole genome shotgun (WGS) entry which is preliminary data.</text>
</comment>
<name>A0A9W6H4V9_9MICO</name>
<dbReference type="EMBL" id="BSEJ01000010">
    <property type="protein sequence ID" value="GLJ62044.1"/>
    <property type="molecule type" value="Genomic_DNA"/>
</dbReference>
<reference evidence="1" key="2">
    <citation type="submission" date="2023-01" db="EMBL/GenBank/DDBJ databases">
        <authorList>
            <person name="Sun Q."/>
            <person name="Evtushenko L."/>
        </authorList>
    </citation>
    <scope>NUCLEOTIDE SEQUENCE</scope>
    <source>
        <strain evidence="1">VKM Ac-1020</strain>
    </source>
</reference>
<protein>
    <submittedName>
        <fullName evidence="1">Uncharacterized protein</fullName>
    </submittedName>
</protein>
<dbReference type="Proteomes" id="UP001142462">
    <property type="component" value="Unassembled WGS sequence"/>
</dbReference>
<keyword evidence="2" id="KW-1185">Reference proteome</keyword>
<organism evidence="1 2">
    <name type="scientific">Microbacterium barkeri</name>
    <dbReference type="NCBI Taxonomy" id="33917"/>
    <lineage>
        <taxon>Bacteria</taxon>
        <taxon>Bacillati</taxon>
        <taxon>Actinomycetota</taxon>
        <taxon>Actinomycetes</taxon>
        <taxon>Micrococcales</taxon>
        <taxon>Microbacteriaceae</taxon>
        <taxon>Microbacterium</taxon>
    </lineage>
</organism>
<evidence type="ECO:0000313" key="1">
    <source>
        <dbReference type="EMBL" id="GLJ62044.1"/>
    </source>
</evidence>